<keyword evidence="1" id="KW-0862">Zinc</keyword>
<evidence type="ECO:0000256" key="2">
    <source>
        <dbReference type="SAM" id="Coils"/>
    </source>
</evidence>
<accession>A0A8B6GFC5</accession>
<organism evidence="4 5">
    <name type="scientific">Mytilus galloprovincialis</name>
    <name type="common">Mediterranean mussel</name>
    <dbReference type="NCBI Taxonomy" id="29158"/>
    <lineage>
        <taxon>Eukaryota</taxon>
        <taxon>Metazoa</taxon>
        <taxon>Spiralia</taxon>
        <taxon>Lophotrochozoa</taxon>
        <taxon>Mollusca</taxon>
        <taxon>Bivalvia</taxon>
        <taxon>Autobranchia</taxon>
        <taxon>Pteriomorphia</taxon>
        <taxon>Mytilida</taxon>
        <taxon>Mytiloidea</taxon>
        <taxon>Mytilidae</taxon>
        <taxon>Mytilinae</taxon>
        <taxon>Mytilus</taxon>
    </lineage>
</organism>
<dbReference type="GO" id="GO:0061630">
    <property type="term" value="F:ubiquitin protein ligase activity"/>
    <property type="evidence" value="ECO:0007669"/>
    <property type="project" value="TreeGrafter"/>
</dbReference>
<keyword evidence="1" id="KW-0863">Zinc-finger</keyword>
<dbReference type="OrthoDB" id="6077285at2759"/>
<evidence type="ECO:0000259" key="3">
    <source>
        <dbReference type="PROSITE" id="PS50119"/>
    </source>
</evidence>
<protein>
    <recommendedName>
        <fullName evidence="3">B box-type domain-containing protein</fullName>
    </recommendedName>
</protein>
<dbReference type="InterPro" id="IPR000315">
    <property type="entry name" value="Znf_B-box"/>
</dbReference>
<reference evidence="4" key="1">
    <citation type="submission" date="2018-11" db="EMBL/GenBank/DDBJ databases">
        <authorList>
            <person name="Alioto T."/>
            <person name="Alioto T."/>
        </authorList>
    </citation>
    <scope>NUCLEOTIDE SEQUENCE</scope>
</reference>
<evidence type="ECO:0000313" key="4">
    <source>
        <dbReference type="EMBL" id="VDI63171.1"/>
    </source>
</evidence>
<dbReference type="GO" id="GO:0060340">
    <property type="term" value="P:positive regulation of type I interferon-mediated signaling pathway"/>
    <property type="evidence" value="ECO:0007669"/>
    <property type="project" value="TreeGrafter"/>
</dbReference>
<dbReference type="InterPro" id="IPR047153">
    <property type="entry name" value="TRIM45/56/19-like"/>
</dbReference>
<proteinExistence type="predicted"/>
<dbReference type="AlphaFoldDB" id="A0A8B6GFC5"/>
<dbReference type="PANTHER" id="PTHR25462">
    <property type="entry name" value="BONUS, ISOFORM C-RELATED"/>
    <property type="match status" value="1"/>
</dbReference>
<dbReference type="Proteomes" id="UP000596742">
    <property type="component" value="Unassembled WGS sequence"/>
</dbReference>
<dbReference type="InterPro" id="IPR011042">
    <property type="entry name" value="6-blade_b-propeller_TolB-like"/>
</dbReference>
<evidence type="ECO:0000313" key="5">
    <source>
        <dbReference type="Proteomes" id="UP000596742"/>
    </source>
</evidence>
<feature type="coiled-coil region" evidence="2">
    <location>
        <begin position="186"/>
        <end position="216"/>
    </location>
</feature>
<evidence type="ECO:0000256" key="1">
    <source>
        <dbReference type="PROSITE-ProRule" id="PRU00024"/>
    </source>
</evidence>
<dbReference type="PANTHER" id="PTHR25462:SF299">
    <property type="entry name" value="E3 UBIQUITIN-PROTEIN LIGASE TRIM56"/>
    <property type="match status" value="1"/>
</dbReference>
<feature type="domain" description="B box-type" evidence="3">
    <location>
        <begin position="4"/>
        <end position="54"/>
    </location>
</feature>
<dbReference type="EMBL" id="UYJE01008349">
    <property type="protein sequence ID" value="VDI63171.1"/>
    <property type="molecule type" value="Genomic_DNA"/>
</dbReference>
<dbReference type="PROSITE" id="PS50119">
    <property type="entry name" value="ZF_BBOX"/>
    <property type="match status" value="1"/>
</dbReference>
<dbReference type="Gene3D" id="3.30.160.60">
    <property type="entry name" value="Classic Zinc Finger"/>
    <property type="match status" value="1"/>
</dbReference>
<sequence>MASSTSVQCGPCERGNANTKADIWCINCHEGLCSTCSDQHKRFKPTGDHKTIDIESYKSPIDTIKTECNKHNQQFKSYCPSHLIPCCNECIANHHSKCTGIQTLASVVEKANIEQSKASVEKDITSILLFLNKMGIEKSKIRKKADQQHKGIKESIGKIRQEINKHLEHLEIKLYKEADTKWSKEKSNLTELITEIEEKKKNLKDIQHDLQTVTEKSSKLQSFLGMHQIERIVHLHRYDVDIEHNEMAREVEIKLKQNDKIEKILRELRSIKTFGEVNIVETKLALKRETSVNMEPQVALQEQSNIKTMQMNIETKMKINLGKYINDMICLMDGRFIVVEQSGKVNLLSTDGKLQKLLPIASGPWSVTQINQDAIAMSYPKEKEIKVFNMKNETVTKVITLDKPVACYGLSCFNDTLAVGLRNREIRIIDMDGNTLKSIHVQSESHLYNLVYFNDRVIFSDYTGKAVYCYEDSGRIVWEYKQDLDGPQGLCIDTFGNILVADYCSDRIIAISIDGKISKVVLGKEDGLEDMHFICYQKDESYGFVCDNMCVLLSKFNLSYE</sequence>
<comment type="caution">
    <text evidence="4">The sequence shown here is derived from an EMBL/GenBank/DDBJ whole genome shotgun (WGS) entry which is preliminary data.</text>
</comment>
<dbReference type="GO" id="GO:0008270">
    <property type="term" value="F:zinc ion binding"/>
    <property type="evidence" value="ECO:0007669"/>
    <property type="project" value="UniProtKB-KW"/>
</dbReference>
<dbReference type="Gene3D" id="2.120.10.30">
    <property type="entry name" value="TolB, C-terminal domain"/>
    <property type="match status" value="1"/>
</dbReference>
<dbReference type="SUPFAM" id="SSF63829">
    <property type="entry name" value="Calcium-dependent phosphotriesterase"/>
    <property type="match status" value="1"/>
</dbReference>
<keyword evidence="2" id="KW-0175">Coiled coil</keyword>
<dbReference type="GO" id="GO:0005654">
    <property type="term" value="C:nucleoplasm"/>
    <property type="evidence" value="ECO:0007669"/>
    <property type="project" value="TreeGrafter"/>
</dbReference>
<dbReference type="GO" id="GO:0045087">
    <property type="term" value="P:innate immune response"/>
    <property type="evidence" value="ECO:0007669"/>
    <property type="project" value="TreeGrafter"/>
</dbReference>
<keyword evidence="5" id="KW-1185">Reference proteome</keyword>
<name>A0A8B6GFC5_MYTGA</name>
<gene>
    <name evidence="4" type="ORF">MGAL_10B001800</name>
</gene>
<keyword evidence="1" id="KW-0479">Metal-binding</keyword>